<evidence type="ECO:0000313" key="1">
    <source>
        <dbReference type="EMBL" id="MUN35329.1"/>
    </source>
</evidence>
<gene>
    <name evidence="1" type="ORF">GNZ18_01740</name>
</gene>
<keyword evidence="2" id="KW-1185">Reference proteome</keyword>
<evidence type="ECO:0000313" key="2">
    <source>
        <dbReference type="Proteomes" id="UP000432015"/>
    </source>
</evidence>
<dbReference type="AlphaFoldDB" id="A0A7K1KT30"/>
<comment type="caution">
    <text evidence="1">The sequence shown here is derived from an EMBL/GenBank/DDBJ whole genome shotgun (WGS) entry which is preliminary data.</text>
</comment>
<proteinExistence type="predicted"/>
<dbReference type="Proteomes" id="UP000432015">
    <property type="component" value="Unassembled WGS sequence"/>
</dbReference>
<dbReference type="RefSeq" id="WP_156214286.1">
    <property type="nucleotide sequence ID" value="NZ_WOFH01000001.1"/>
</dbReference>
<protein>
    <submittedName>
        <fullName evidence="1">Uncharacterized protein</fullName>
    </submittedName>
</protein>
<name>A0A7K1KT30_9ACTN</name>
<sequence>MAKSQTVAKYQADALMATHGHRAPAIYAWDVRTSALGMGGVTDARERAFREVDAALREGAPGAVGIVREVELSLVAGVYRDVRVVGEARLDGDSGSVVWAHE</sequence>
<accession>A0A7K1KT30</accession>
<reference evidence="1 2" key="1">
    <citation type="submission" date="2019-11" db="EMBL/GenBank/DDBJ databases">
        <authorList>
            <person name="Cao P."/>
        </authorList>
    </citation>
    <scope>NUCLEOTIDE SEQUENCE [LARGE SCALE GENOMIC DNA]</scope>
    <source>
        <strain evidence="1 2">NEAU-AAG5</strain>
    </source>
</reference>
<dbReference type="EMBL" id="WOFH01000001">
    <property type="protein sequence ID" value="MUN35329.1"/>
    <property type="molecule type" value="Genomic_DNA"/>
</dbReference>
<organism evidence="1 2">
    <name type="scientific">Actinomadura litoris</name>
    <dbReference type="NCBI Taxonomy" id="2678616"/>
    <lineage>
        <taxon>Bacteria</taxon>
        <taxon>Bacillati</taxon>
        <taxon>Actinomycetota</taxon>
        <taxon>Actinomycetes</taxon>
        <taxon>Streptosporangiales</taxon>
        <taxon>Thermomonosporaceae</taxon>
        <taxon>Actinomadura</taxon>
    </lineage>
</organism>